<dbReference type="InterPro" id="IPR016888">
    <property type="entry name" value="UCP028498"/>
</dbReference>
<reference evidence="1 2" key="1">
    <citation type="submission" date="2017-02" db="EMBL/GenBank/DDBJ databases">
        <title>Draft Genome Sequence of Streptomyces tsukubaensis F601, a Producer of the immunosuppressant tacrolimus FK506.</title>
        <authorList>
            <person name="Zong G."/>
            <person name="Zhong C."/>
            <person name="Fu J."/>
            <person name="Qin R."/>
            <person name="Cao G."/>
        </authorList>
    </citation>
    <scope>NUCLEOTIDE SEQUENCE [LARGE SCALE GENOMIC DNA]</scope>
    <source>
        <strain evidence="1 2">F601</strain>
    </source>
</reference>
<sequence>MKTWNGSQLERIGAAEELELRSERGDGTLRNPVTMWVVRAGDHVYVRSVKGQDGPWYRGTRTREQGDVEAGGVRQDVTFNEADPREYAGVDAAYREKYGHYTTIVDHVLTDRARTSTLRLEPR</sequence>
<evidence type="ECO:0000313" key="2">
    <source>
        <dbReference type="Proteomes" id="UP000190539"/>
    </source>
</evidence>
<dbReference type="AlphaFoldDB" id="A0A1V4A6X6"/>
<evidence type="ECO:0008006" key="3">
    <source>
        <dbReference type="Google" id="ProtNLM"/>
    </source>
</evidence>
<name>A0A1V4A6X6_9ACTN</name>
<dbReference type="OrthoDB" id="162563at2"/>
<dbReference type="RefSeq" id="WP_077969489.1">
    <property type="nucleotide sequence ID" value="NZ_CP045178.1"/>
</dbReference>
<gene>
    <name evidence="1" type="ORF">B1H18_19650</name>
</gene>
<organism evidence="1 2">
    <name type="scientific">Streptomyces tsukubensis</name>
    <dbReference type="NCBI Taxonomy" id="83656"/>
    <lineage>
        <taxon>Bacteria</taxon>
        <taxon>Bacillati</taxon>
        <taxon>Actinomycetota</taxon>
        <taxon>Actinomycetes</taxon>
        <taxon>Kitasatosporales</taxon>
        <taxon>Streptomycetaceae</taxon>
        <taxon>Streptomyces</taxon>
    </lineage>
</organism>
<dbReference type="EMBL" id="MVFC01000016">
    <property type="protein sequence ID" value="OON76971.1"/>
    <property type="molecule type" value="Genomic_DNA"/>
</dbReference>
<accession>A0A1V4A6X6</accession>
<comment type="caution">
    <text evidence="1">The sequence shown here is derived from an EMBL/GenBank/DDBJ whole genome shotgun (WGS) entry which is preliminary data.</text>
</comment>
<proteinExistence type="predicted"/>
<evidence type="ECO:0000313" key="1">
    <source>
        <dbReference type="EMBL" id="OON76971.1"/>
    </source>
</evidence>
<protein>
    <recommendedName>
        <fullName evidence="3">DUF2255 domain-containing protein</fullName>
    </recommendedName>
</protein>
<keyword evidence="2" id="KW-1185">Reference proteome</keyword>
<dbReference type="Proteomes" id="UP000190539">
    <property type="component" value="Unassembled WGS sequence"/>
</dbReference>
<dbReference type="STRING" id="83656.B1H18_19650"/>
<dbReference type="Pfam" id="PF10012">
    <property type="entry name" value="DUF2255"/>
    <property type="match status" value="1"/>
</dbReference>